<dbReference type="Proteomes" id="UP001157938">
    <property type="component" value="Unassembled WGS sequence"/>
</dbReference>
<dbReference type="EMBL" id="CAKLBC010000767">
    <property type="protein sequence ID" value="CAH0488121.1"/>
    <property type="molecule type" value="Genomic_DNA"/>
</dbReference>
<reference evidence="1 2" key="1">
    <citation type="submission" date="2021-11" db="EMBL/GenBank/DDBJ databases">
        <authorList>
            <person name="Islam A."/>
            <person name="Islam S."/>
            <person name="Flora M.S."/>
            <person name="Rahman M."/>
            <person name="Ziaur R.M."/>
            <person name="Epstein J.H."/>
            <person name="Hassan M."/>
            <person name="Klassen M."/>
            <person name="Woodard K."/>
            <person name="Webb A."/>
            <person name="Webby R.J."/>
            <person name="El Zowalaty M.E."/>
        </authorList>
    </citation>
    <scope>NUCLEOTIDE SEQUENCE [LARGE SCALE GENOMIC DNA]</scope>
    <source>
        <strain evidence="1">Pf1</strain>
    </source>
</reference>
<organism evidence="1 2">
    <name type="scientific">Peronospora farinosa</name>
    <dbReference type="NCBI Taxonomy" id="134698"/>
    <lineage>
        <taxon>Eukaryota</taxon>
        <taxon>Sar</taxon>
        <taxon>Stramenopiles</taxon>
        <taxon>Oomycota</taxon>
        <taxon>Peronosporomycetes</taxon>
        <taxon>Peronosporales</taxon>
        <taxon>Peronosporaceae</taxon>
        <taxon>Peronospora</taxon>
    </lineage>
</organism>
<sequence>MESIYGLGRLNMLCAYVSCGTYIQFRVVHKQPRTVPFEAIERAQITIDIFRSVPTSDYRTARQLAEWWDEWKIRLRKVFVATTKIARQSLTRSYRQRLKCLYVRLDAALSEAHSSAKSIACAQVICDQPSPVDNHAELRRNVSERRRLWQRTKKERLLVQHTYSPGETSRSFFARVSSKFQDNTIVSFSGQTTYGSKRSQEFADEMADGWGHLMTKFFDRPDATTAFLERESPPVRIGGLSMPCIRTK</sequence>
<evidence type="ECO:0000313" key="1">
    <source>
        <dbReference type="EMBL" id="CAH0488121.1"/>
    </source>
</evidence>
<gene>
    <name evidence="1" type="ORF">PFR001_LOCUS3626</name>
</gene>
<accession>A0ABN8C4N2</accession>
<name>A0ABN8C4N2_9STRA</name>
<comment type="caution">
    <text evidence="1">The sequence shown here is derived from an EMBL/GenBank/DDBJ whole genome shotgun (WGS) entry which is preliminary data.</text>
</comment>
<evidence type="ECO:0000313" key="2">
    <source>
        <dbReference type="Proteomes" id="UP001157938"/>
    </source>
</evidence>
<proteinExistence type="predicted"/>
<protein>
    <submittedName>
        <fullName evidence="1">Uncharacterized protein</fullName>
    </submittedName>
</protein>
<keyword evidence="2" id="KW-1185">Reference proteome</keyword>